<dbReference type="PATRIC" id="fig|68170.10.peg.6005"/>
<evidence type="ECO:0000259" key="1">
    <source>
        <dbReference type="Pfam" id="PF01370"/>
    </source>
</evidence>
<name>A0A0F0GY40_LENAE</name>
<dbReference type="PANTHER" id="PTHR43245">
    <property type="entry name" value="BIFUNCTIONAL POLYMYXIN RESISTANCE PROTEIN ARNA"/>
    <property type="match status" value="1"/>
</dbReference>
<evidence type="ECO:0000313" key="2">
    <source>
        <dbReference type="EMBL" id="KJK46363.1"/>
    </source>
</evidence>
<dbReference type="InterPro" id="IPR036291">
    <property type="entry name" value="NAD(P)-bd_dom_sf"/>
</dbReference>
<feature type="domain" description="NAD-dependent epimerase/dehydratase" evidence="1">
    <location>
        <begin position="7"/>
        <end position="220"/>
    </location>
</feature>
<dbReference type="RefSeq" id="WP_045313839.1">
    <property type="nucleotide sequence ID" value="NZ_JYJG01000172.1"/>
</dbReference>
<protein>
    <submittedName>
        <fullName evidence="2">NAD-dependent epimerase</fullName>
    </submittedName>
</protein>
<reference evidence="2 3" key="1">
    <citation type="submission" date="2015-02" db="EMBL/GenBank/DDBJ databases">
        <authorList>
            <person name="Ju K.-S."/>
            <person name="Doroghazi J.R."/>
            <person name="Metcalf W."/>
        </authorList>
    </citation>
    <scope>NUCLEOTIDE SEQUENCE [LARGE SCALE GENOMIC DNA]</scope>
    <source>
        <strain evidence="2 3">NRRL B-16140</strain>
    </source>
</reference>
<dbReference type="SUPFAM" id="SSF51735">
    <property type="entry name" value="NAD(P)-binding Rossmann-fold domains"/>
    <property type="match status" value="1"/>
</dbReference>
<dbReference type="InterPro" id="IPR001509">
    <property type="entry name" value="Epimerase_deHydtase"/>
</dbReference>
<dbReference type="PANTHER" id="PTHR43245:SF13">
    <property type="entry name" value="UDP-D-APIOSE_UDP-D-XYLOSE SYNTHASE 2"/>
    <property type="match status" value="1"/>
</dbReference>
<accession>A0A0F0GY40</accession>
<dbReference type="InterPro" id="IPR050177">
    <property type="entry name" value="Lipid_A_modif_metabolic_enz"/>
</dbReference>
<dbReference type="Gene3D" id="3.40.50.720">
    <property type="entry name" value="NAD(P)-binding Rossmann-like Domain"/>
    <property type="match status" value="1"/>
</dbReference>
<proteinExistence type="predicted"/>
<dbReference type="OrthoDB" id="7941246at2"/>
<evidence type="ECO:0000313" key="3">
    <source>
        <dbReference type="Proteomes" id="UP000033393"/>
    </source>
</evidence>
<comment type="caution">
    <text evidence="2">The sequence shown here is derived from an EMBL/GenBank/DDBJ whole genome shotgun (WGS) entry which is preliminary data.</text>
</comment>
<keyword evidence="3" id="KW-1185">Reference proteome</keyword>
<gene>
    <name evidence="2" type="ORF">UK23_23795</name>
</gene>
<dbReference type="Pfam" id="PF01370">
    <property type="entry name" value="Epimerase"/>
    <property type="match status" value="1"/>
</dbReference>
<dbReference type="EMBL" id="JYJG01000172">
    <property type="protein sequence ID" value="KJK46363.1"/>
    <property type="molecule type" value="Genomic_DNA"/>
</dbReference>
<sequence>MSVDKSVLLLGGSWFFGVHLAEEAQEQGAEVTTFRRGISGRDVDGVRTVRGDKTNPDDLKRLAAHGPWDLVVDSIGFVPREVLAMARALEPVANRYVFISSVSAYEGWPTEPLTEASAVLECPADAGPDYGVDRDPGPTKYGFTKAGCERAVLQTFGTDRTTIIRPGVILGPHEYVGRLPWWLRRFERGGRVLAPGNPDRSIQPIDVRDVAAFALHCGTAAVSGTFNATGTGEATFGTFLRACADVTKSAAAVSWADEEFLVQQGVRQWEELPLWRTYAGAWDVDATNARAHGLVTRPLEETVRDTWQWLNTGHMIEHERAAELGIAPEREQQILRAWDDYRKSSPVPIES</sequence>
<organism evidence="2 3">
    <name type="scientific">Lentzea aerocolonigenes</name>
    <name type="common">Lechevalieria aerocolonigenes</name>
    <name type="synonym">Saccharothrix aerocolonigenes</name>
    <dbReference type="NCBI Taxonomy" id="68170"/>
    <lineage>
        <taxon>Bacteria</taxon>
        <taxon>Bacillati</taxon>
        <taxon>Actinomycetota</taxon>
        <taxon>Actinomycetes</taxon>
        <taxon>Pseudonocardiales</taxon>
        <taxon>Pseudonocardiaceae</taxon>
        <taxon>Lentzea</taxon>
    </lineage>
</organism>
<dbReference type="Proteomes" id="UP000033393">
    <property type="component" value="Unassembled WGS sequence"/>
</dbReference>
<dbReference type="AlphaFoldDB" id="A0A0F0GY40"/>